<dbReference type="CDD" id="cd15170">
    <property type="entry name" value="7tmA_FFAR2_FFAR3"/>
    <property type="match status" value="1"/>
</dbReference>
<dbReference type="PANTHER" id="PTHR45822">
    <property type="entry name" value="FREE FATTY ACID RECEPTOR 2-RELATED"/>
    <property type="match status" value="1"/>
</dbReference>
<dbReference type="PRINTS" id="PR01904">
    <property type="entry name" value="GPR40FAMILY"/>
</dbReference>
<gene>
    <name evidence="12" type="primary">LOC112246066</name>
</gene>
<keyword evidence="4 10" id="KW-1133">Transmembrane helix</keyword>
<evidence type="ECO:0000256" key="9">
    <source>
        <dbReference type="SAM" id="MobiDB-lite"/>
    </source>
</evidence>
<comment type="subcellular location">
    <subcellularLocation>
        <location evidence="1">Cell membrane</location>
        <topology evidence="1">Multi-pass membrane protein</topology>
    </subcellularLocation>
</comment>
<sequence>MVWGCFAASGPGGLAFFHGTVMLSGNESGDRHSHSSLVLAVYIITFLIGLPANGVAFYTFGKKVRQKATPIDILLLNLTVSDLLFLLFLPFKMKEAADDNVWNMPVFLCPLTSLVFYATIYNSTFFLTAISVERYLGVAFPIKYKLIRRSLYTTVASIAFWVISMAHVSIVYIIQNLVDSNATQEGNMCYSNFTQMQLRVLIPVRLELFLVLFCVPFFICCFCYINFIRILSQLPSINPKKRLRAIGLSLATLLVFIVCFAPYNLSHLVGFVNWESPNWRMAALLSSTINASLDPIIFYFSSSALRCTFHLFLKNLLERVQGLYFWSKALYCPVLFCTRTQKDSTPSSNDNMCQTHSTEGQGSAGLRCT</sequence>
<evidence type="ECO:0000256" key="5">
    <source>
        <dbReference type="ARBA" id="ARBA00023040"/>
    </source>
</evidence>
<feature type="transmembrane region" description="Helical" evidence="10">
    <location>
        <begin position="73"/>
        <end position="91"/>
    </location>
</feature>
<keyword evidence="7" id="KW-0675">Receptor</keyword>
<evidence type="ECO:0000256" key="1">
    <source>
        <dbReference type="ARBA" id="ARBA00004651"/>
    </source>
</evidence>
<feature type="domain" description="G-protein coupled receptors family 1 profile" evidence="11">
    <location>
        <begin position="52"/>
        <end position="298"/>
    </location>
</feature>
<feature type="transmembrane region" description="Helical" evidence="10">
    <location>
        <begin position="39"/>
        <end position="61"/>
    </location>
</feature>
<evidence type="ECO:0000256" key="4">
    <source>
        <dbReference type="ARBA" id="ARBA00022989"/>
    </source>
</evidence>
<feature type="transmembrane region" description="Helical" evidence="10">
    <location>
        <begin position="208"/>
        <end position="231"/>
    </location>
</feature>
<feature type="transmembrane region" description="Helical" evidence="10">
    <location>
        <begin position="111"/>
        <end position="130"/>
    </location>
</feature>
<keyword evidence="5" id="KW-0297">G-protein coupled receptor</keyword>
<reference evidence="12" key="2">
    <citation type="submission" date="2025-09" db="UniProtKB">
        <authorList>
            <consortium name="Ensembl"/>
        </authorList>
    </citation>
    <scope>IDENTIFICATION</scope>
</reference>
<keyword evidence="8" id="KW-0807">Transducer</keyword>
<dbReference type="GO" id="GO:0071398">
    <property type="term" value="P:cellular response to fatty acid"/>
    <property type="evidence" value="ECO:0007669"/>
    <property type="project" value="TreeGrafter"/>
</dbReference>
<dbReference type="Pfam" id="PF00001">
    <property type="entry name" value="7tm_1"/>
    <property type="match status" value="1"/>
</dbReference>
<evidence type="ECO:0000256" key="2">
    <source>
        <dbReference type="ARBA" id="ARBA00022475"/>
    </source>
</evidence>
<evidence type="ECO:0000313" key="12">
    <source>
        <dbReference type="Ensembl" id="ENSOTSP00005011033.2"/>
    </source>
</evidence>
<evidence type="ECO:0000256" key="7">
    <source>
        <dbReference type="ARBA" id="ARBA00023170"/>
    </source>
</evidence>
<dbReference type="InterPro" id="IPR000276">
    <property type="entry name" value="GPCR_Rhodpsn"/>
</dbReference>
<dbReference type="Ensembl" id="ENSOTST00005012158.2">
    <property type="protein sequence ID" value="ENSOTSP00005011033.2"/>
    <property type="gene ID" value="ENSOTSG00005053561.1"/>
</dbReference>
<feature type="compositionally biased region" description="Polar residues" evidence="9">
    <location>
        <begin position="343"/>
        <end position="361"/>
    </location>
</feature>
<keyword evidence="3 10" id="KW-0812">Transmembrane</keyword>
<dbReference type="PRINTS" id="PR00237">
    <property type="entry name" value="GPCRRHODOPSN"/>
</dbReference>
<organism evidence="12 13">
    <name type="scientific">Oncorhynchus tshawytscha</name>
    <name type="common">Chinook salmon</name>
    <name type="synonym">Salmo tshawytscha</name>
    <dbReference type="NCBI Taxonomy" id="74940"/>
    <lineage>
        <taxon>Eukaryota</taxon>
        <taxon>Metazoa</taxon>
        <taxon>Chordata</taxon>
        <taxon>Craniata</taxon>
        <taxon>Vertebrata</taxon>
        <taxon>Euteleostomi</taxon>
        <taxon>Actinopterygii</taxon>
        <taxon>Neopterygii</taxon>
        <taxon>Teleostei</taxon>
        <taxon>Protacanthopterygii</taxon>
        <taxon>Salmoniformes</taxon>
        <taxon>Salmonidae</taxon>
        <taxon>Salmoninae</taxon>
        <taxon>Oncorhynchus</taxon>
    </lineage>
</organism>
<dbReference type="Gene3D" id="1.20.1070.10">
    <property type="entry name" value="Rhodopsin 7-helix transmembrane proteins"/>
    <property type="match status" value="1"/>
</dbReference>
<dbReference type="InterPro" id="IPR013312">
    <property type="entry name" value="GPR40-rel_orph"/>
</dbReference>
<dbReference type="AlphaFoldDB" id="A0A8C8ELE5"/>
<keyword evidence="6 10" id="KW-0472">Membrane</keyword>
<accession>A0A8C8ELE5</accession>
<dbReference type="GeneTree" id="ENSGT00990000203527"/>
<dbReference type="GO" id="GO:0004930">
    <property type="term" value="F:G protein-coupled receptor activity"/>
    <property type="evidence" value="ECO:0007669"/>
    <property type="project" value="UniProtKB-KW"/>
</dbReference>
<evidence type="ECO:0000256" key="6">
    <source>
        <dbReference type="ARBA" id="ARBA00023136"/>
    </source>
</evidence>
<evidence type="ECO:0000259" key="11">
    <source>
        <dbReference type="PROSITE" id="PS50262"/>
    </source>
</evidence>
<protein>
    <recommendedName>
        <fullName evidence="11">G-protein coupled receptors family 1 profile domain-containing protein</fullName>
    </recommendedName>
</protein>
<feature type="transmembrane region" description="Helical" evidence="10">
    <location>
        <begin position="151"/>
        <end position="174"/>
    </location>
</feature>
<dbReference type="PANTHER" id="PTHR45822:SF8">
    <property type="entry name" value="FREE FATTY ACID RECEPTOR 3-RELATED"/>
    <property type="match status" value="1"/>
</dbReference>
<keyword evidence="2" id="KW-1003">Cell membrane</keyword>
<reference evidence="12" key="1">
    <citation type="submission" date="2025-08" db="UniProtKB">
        <authorList>
            <consortium name="Ensembl"/>
        </authorList>
    </citation>
    <scope>IDENTIFICATION</scope>
</reference>
<keyword evidence="13" id="KW-1185">Reference proteome</keyword>
<evidence type="ECO:0000313" key="13">
    <source>
        <dbReference type="Proteomes" id="UP000694402"/>
    </source>
</evidence>
<feature type="transmembrane region" description="Helical" evidence="10">
    <location>
        <begin position="243"/>
        <end position="263"/>
    </location>
</feature>
<dbReference type="SUPFAM" id="SSF81321">
    <property type="entry name" value="Family A G protein-coupled receptor-like"/>
    <property type="match status" value="1"/>
</dbReference>
<dbReference type="Proteomes" id="UP000694402">
    <property type="component" value="Unassembled WGS sequence"/>
</dbReference>
<name>A0A8C8ELE5_ONCTS</name>
<dbReference type="InterPro" id="IPR017452">
    <property type="entry name" value="GPCR_Rhodpsn_7TM"/>
</dbReference>
<proteinExistence type="predicted"/>
<evidence type="ECO:0000256" key="10">
    <source>
        <dbReference type="SAM" id="Phobius"/>
    </source>
</evidence>
<dbReference type="GO" id="GO:0005886">
    <property type="term" value="C:plasma membrane"/>
    <property type="evidence" value="ECO:0007669"/>
    <property type="project" value="UniProtKB-SubCell"/>
</dbReference>
<evidence type="ECO:0000256" key="3">
    <source>
        <dbReference type="ARBA" id="ARBA00022692"/>
    </source>
</evidence>
<evidence type="ECO:0000256" key="8">
    <source>
        <dbReference type="ARBA" id="ARBA00023224"/>
    </source>
</evidence>
<dbReference type="PROSITE" id="PS50262">
    <property type="entry name" value="G_PROTEIN_RECEP_F1_2"/>
    <property type="match status" value="1"/>
</dbReference>
<feature type="region of interest" description="Disordered" evidence="9">
    <location>
        <begin position="343"/>
        <end position="369"/>
    </location>
</feature>